<dbReference type="GO" id="GO:0005763">
    <property type="term" value="C:mitochondrial small ribosomal subunit"/>
    <property type="evidence" value="ECO:0007669"/>
    <property type="project" value="TreeGrafter"/>
</dbReference>
<keyword evidence="11" id="KW-1185">Reference proteome</keyword>
<dbReference type="EMBL" id="GL876967">
    <property type="protein sequence ID" value="KLU82990.1"/>
    <property type="molecule type" value="Genomic_DNA"/>
</dbReference>
<comment type="subcellular location">
    <subcellularLocation>
        <location evidence="1">Mitochondrion</location>
    </subcellularLocation>
</comment>
<dbReference type="GO" id="GO:0008168">
    <property type="term" value="F:methyltransferase activity"/>
    <property type="evidence" value="ECO:0007669"/>
    <property type="project" value="InterPro"/>
</dbReference>
<feature type="region of interest" description="Disordered" evidence="8">
    <location>
        <begin position="62"/>
        <end position="194"/>
    </location>
</feature>
<dbReference type="EMBL" id="ADBL01000523">
    <property type="status" value="NOT_ANNOTATED_CDS"/>
    <property type="molecule type" value="Genomic_DNA"/>
</dbReference>
<evidence type="ECO:0000313" key="11">
    <source>
        <dbReference type="Proteomes" id="UP000011715"/>
    </source>
</evidence>
<dbReference type="InterPro" id="IPR015324">
    <property type="entry name" value="Ribosomal_Rsm22-like"/>
</dbReference>
<feature type="compositionally biased region" description="Basic and acidic residues" evidence="8">
    <location>
        <begin position="140"/>
        <end position="164"/>
    </location>
</feature>
<dbReference type="AlphaFoldDB" id="A0A0C4DQB9"/>
<dbReference type="STRING" id="644358.A0A0C4DQB9"/>
<reference evidence="10" key="4">
    <citation type="journal article" date="2015" name="G3 (Bethesda)">
        <title>Genome sequences of three phytopathogenic species of the Magnaporthaceae family of fungi.</title>
        <authorList>
            <person name="Okagaki L.H."/>
            <person name="Nunes C.C."/>
            <person name="Sailsbery J."/>
            <person name="Clay B."/>
            <person name="Brown D."/>
            <person name="John T."/>
            <person name="Oh Y."/>
            <person name="Young N."/>
            <person name="Fitzgerald M."/>
            <person name="Haas B.J."/>
            <person name="Zeng Q."/>
            <person name="Young S."/>
            <person name="Adiconis X."/>
            <person name="Fan L."/>
            <person name="Levin J.Z."/>
            <person name="Mitchell T.K."/>
            <person name="Okubara P.A."/>
            <person name="Farman M.L."/>
            <person name="Kohn L.M."/>
            <person name="Birren B."/>
            <person name="Ma L.-J."/>
            <person name="Dean R.A."/>
        </authorList>
    </citation>
    <scope>NUCLEOTIDE SEQUENCE</scope>
    <source>
        <strain evidence="10">ATCC 64411 / 73-15</strain>
    </source>
</reference>
<proteinExistence type="predicted"/>
<gene>
    <name evidence="9" type="ORF">MAPG_02057</name>
</gene>
<dbReference type="VEuPathDB" id="FungiDB:MAPG_02057"/>
<dbReference type="GO" id="GO:0051536">
    <property type="term" value="F:iron-sulfur cluster binding"/>
    <property type="evidence" value="ECO:0007669"/>
    <property type="project" value="UniProtKB-KW"/>
</dbReference>
<keyword evidence="3" id="KW-0809">Transit peptide</keyword>
<evidence type="ECO:0000256" key="2">
    <source>
        <dbReference type="ARBA" id="ARBA00022723"/>
    </source>
</evidence>
<keyword evidence="4" id="KW-0408">Iron</keyword>
<comment type="function">
    <text evidence="7">Mitochondrial ribosome (mitoribosome) assembly factor. Binds at the interface of the head and body domains of the mitochondrial small ribosomal subunit (mt-SSU), occluding the mRNA channel and preventing compaction of the head domain towards the body. Probable inactive methyltransferase: retains the characteristic folding and ability to bind S-adenosyl-L-methionine, but it probably lost its methyltransferase activity.</text>
</comment>
<reference evidence="11" key="2">
    <citation type="submission" date="2010-05" db="EMBL/GenBank/DDBJ databases">
        <title>The genome sequence of Magnaporthe poae strain ATCC 64411.</title>
        <authorList>
            <person name="Ma L.-J."/>
            <person name="Dead R."/>
            <person name="Young S."/>
            <person name="Zeng Q."/>
            <person name="Koehrsen M."/>
            <person name="Alvarado L."/>
            <person name="Berlin A."/>
            <person name="Chapman S.B."/>
            <person name="Chen Z."/>
            <person name="Freedman E."/>
            <person name="Gellesch M."/>
            <person name="Goldberg J."/>
            <person name="Griggs A."/>
            <person name="Gujja S."/>
            <person name="Heilman E.R."/>
            <person name="Heiman D."/>
            <person name="Hepburn T."/>
            <person name="Howarth C."/>
            <person name="Jen D."/>
            <person name="Larson L."/>
            <person name="Mehta T."/>
            <person name="Neiman D."/>
            <person name="Pearson M."/>
            <person name="Roberts A."/>
            <person name="Saif S."/>
            <person name="Shea T."/>
            <person name="Shenoy N."/>
            <person name="Sisk P."/>
            <person name="Stolte C."/>
            <person name="Sykes S."/>
            <person name="Walk T."/>
            <person name="White J."/>
            <person name="Yandava C."/>
            <person name="Haas B."/>
            <person name="Nusbaum C."/>
            <person name="Birren B."/>
        </authorList>
    </citation>
    <scope>NUCLEOTIDE SEQUENCE [LARGE SCALE GENOMIC DNA]</scope>
    <source>
        <strain evidence="11">ATCC 64411 / 73-15</strain>
    </source>
</reference>
<evidence type="ECO:0000256" key="3">
    <source>
        <dbReference type="ARBA" id="ARBA00022946"/>
    </source>
</evidence>
<protein>
    <submittedName>
        <fullName evidence="9 10">Uncharacterized protein</fullName>
    </submittedName>
</protein>
<evidence type="ECO:0000256" key="5">
    <source>
        <dbReference type="ARBA" id="ARBA00023014"/>
    </source>
</evidence>
<dbReference type="OrthoDB" id="421327at2759"/>
<dbReference type="EnsemblFungi" id="MAPG_02057T0">
    <property type="protein sequence ID" value="MAPG_02057T0"/>
    <property type="gene ID" value="MAPG_02057"/>
</dbReference>
<dbReference type="GO" id="GO:0046872">
    <property type="term" value="F:metal ion binding"/>
    <property type="evidence" value="ECO:0007669"/>
    <property type="project" value="UniProtKB-KW"/>
</dbReference>
<sequence length="194" mass="21015">MLSLPRNIRPPLKGRGNVAMDVCTPAGTLERWTVPKSFGKQAYHDARKARWGDLWALGAKQREARPPRLGRPGSELLTDLARPLGPGKGDGGVRARRALEDAGSGEYGGGKRRPRVVDVELAASGAIAGASERIPRNLRRPAERRTRGGRDAAKKELVDVIRDELDAEESADGPTLRVRKGKGGRSKGEEPDEM</sequence>
<evidence type="ECO:0000256" key="8">
    <source>
        <dbReference type="SAM" id="MobiDB-lite"/>
    </source>
</evidence>
<dbReference type="Pfam" id="PF09243">
    <property type="entry name" value="Rsm22"/>
    <property type="match status" value="1"/>
</dbReference>
<evidence type="ECO:0000313" key="10">
    <source>
        <dbReference type="EnsemblFungi" id="MAPG_02057T0"/>
    </source>
</evidence>
<accession>A0A0C4DQB9</accession>
<dbReference type="GO" id="GO:0003735">
    <property type="term" value="F:structural constituent of ribosome"/>
    <property type="evidence" value="ECO:0007669"/>
    <property type="project" value="TreeGrafter"/>
</dbReference>
<dbReference type="PANTHER" id="PTHR13184">
    <property type="entry name" value="37S RIBOSOMAL PROTEIN S22"/>
    <property type="match status" value="1"/>
</dbReference>
<evidence type="ECO:0000256" key="7">
    <source>
        <dbReference type="ARBA" id="ARBA00045681"/>
    </source>
</evidence>
<evidence type="ECO:0000256" key="1">
    <source>
        <dbReference type="ARBA" id="ARBA00004173"/>
    </source>
</evidence>
<reference evidence="9" key="3">
    <citation type="submission" date="2011-03" db="EMBL/GenBank/DDBJ databases">
        <title>Annotation of Magnaporthe poae ATCC 64411.</title>
        <authorList>
            <person name="Ma L.-J."/>
            <person name="Dead R."/>
            <person name="Young S.K."/>
            <person name="Zeng Q."/>
            <person name="Gargeya S."/>
            <person name="Fitzgerald M."/>
            <person name="Haas B."/>
            <person name="Abouelleil A."/>
            <person name="Alvarado L."/>
            <person name="Arachchi H.M."/>
            <person name="Berlin A."/>
            <person name="Brown A."/>
            <person name="Chapman S.B."/>
            <person name="Chen Z."/>
            <person name="Dunbar C."/>
            <person name="Freedman E."/>
            <person name="Gearin G."/>
            <person name="Gellesch M."/>
            <person name="Goldberg J."/>
            <person name="Griggs A."/>
            <person name="Gujja S."/>
            <person name="Heiman D."/>
            <person name="Howarth C."/>
            <person name="Larson L."/>
            <person name="Lui A."/>
            <person name="MacDonald P.J.P."/>
            <person name="Mehta T."/>
            <person name="Montmayeur A."/>
            <person name="Murphy C."/>
            <person name="Neiman D."/>
            <person name="Pearson M."/>
            <person name="Priest M."/>
            <person name="Roberts A."/>
            <person name="Saif S."/>
            <person name="Shea T."/>
            <person name="Shenoy N."/>
            <person name="Sisk P."/>
            <person name="Stolte C."/>
            <person name="Sykes S."/>
            <person name="Yandava C."/>
            <person name="Wortman J."/>
            <person name="Nusbaum C."/>
            <person name="Birren B."/>
        </authorList>
    </citation>
    <scope>NUCLEOTIDE SEQUENCE</scope>
    <source>
        <strain evidence="9">ATCC 64411</strain>
    </source>
</reference>
<keyword evidence="2" id="KW-0479">Metal-binding</keyword>
<dbReference type="eggNOG" id="KOG2539">
    <property type="taxonomic scope" value="Eukaryota"/>
</dbReference>
<feature type="compositionally biased region" description="Basic and acidic residues" evidence="8">
    <location>
        <begin position="91"/>
        <end position="100"/>
    </location>
</feature>
<evidence type="ECO:0000313" key="9">
    <source>
        <dbReference type="EMBL" id="KLU82990.1"/>
    </source>
</evidence>
<keyword evidence="5" id="KW-0411">Iron-sulfur</keyword>
<dbReference type="Proteomes" id="UP000011715">
    <property type="component" value="Unassembled WGS sequence"/>
</dbReference>
<dbReference type="InterPro" id="IPR052571">
    <property type="entry name" value="Mt_RNA_Methyltransferase"/>
</dbReference>
<name>A0A0C4DQB9_MAGP6</name>
<evidence type="ECO:0000256" key="4">
    <source>
        <dbReference type="ARBA" id="ARBA00023004"/>
    </source>
</evidence>
<dbReference type="GO" id="GO:0006412">
    <property type="term" value="P:translation"/>
    <property type="evidence" value="ECO:0007669"/>
    <property type="project" value="InterPro"/>
</dbReference>
<reference evidence="10" key="5">
    <citation type="submission" date="2015-06" db="UniProtKB">
        <authorList>
            <consortium name="EnsemblFungi"/>
        </authorList>
    </citation>
    <scope>IDENTIFICATION</scope>
    <source>
        <strain evidence="10">ATCC 64411</strain>
    </source>
</reference>
<keyword evidence="6" id="KW-0496">Mitochondrion</keyword>
<evidence type="ECO:0000256" key="6">
    <source>
        <dbReference type="ARBA" id="ARBA00023128"/>
    </source>
</evidence>
<organism evidence="10 11">
    <name type="scientific">Magnaporthiopsis poae (strain ATCC 64411 / 73-15)</name>
    <name type="common">Kentucky bluegrass fungus</name>
    <name type="synonym">Magnaporthe poae</name>
    <dbReference type="NCBI Taxonomy" id="644358"/>
    <lineage>
        <taxon>Eukaryota</taxon>
        <taxon>Fungi</taxon>
        <taxon>Dikarya</taxon>
        <taxon>Ascomycota</taxon>
        <taxon>Pezizomycotina</taxon>
        <taxon>Sordariomycetes</taxon>
        <taxon>Sordariomycetidae</taxon>
        <taxon>Magnaporthales</taxon>
        <taxon>Magnaporthaceae</taxon>
        <taxon>Magnaporthiopsis</taxon>
    </lineage>
</organism>
<reference evidence="9" key="1">
    <citation type="submission" date="2010-05" db="EMBL/GenBank/DDBJ databases">
        <title>The Genome Sequence of Magnaporthe poae strain ATCC 64411.</title>
        <authorList>
            <consortium name="The Broad Institute Genome Sequencing Platform"/>
            <consortium name="Broad Institute Genome Sequencing Center for Infectious Disease"/>
            <person name="Ma L.-J."/>
            <person name="Dead R."/>
            <person name="Young S."/>
            <person name="Zeng Q."/>
            <person name="Koehrsen M."/>
            <person name="Alvarado L."/>
            <person name="Berlin A."/>
            <person name="Chapman S.B."/>
            <person name="Chen Z."/>
            <person name="Freedman E."/>
            <person name="Gellesch M."/>
            <person name="Goldberg J."/>
            <person name="Griggs A."/>
            <person name="Gujja S."/>
            <person name="Heilman E.R."/>
            <person name="Heiman D."/>
            <person name="Hepburn T."/>
            <person name="Howarth C."/>
            <person name="Jen D."/>
            <person name="Larson L."/>
            <person name="Mehta T."/>
            <person name="Neiman D."/>
            <person name="Pearson M."/>
            <person name="Roberts A."/>
            <person name="Saif S."/>
            <person name="Shea T."/>
            <person name="Shenoy N."/>
            <person name="Sisk P."/>
            <person name="Stolte C."/>
            <person name="Sykes S."/>
            <person name="Walk T."/>
            <person name="White J."/>
            <person name="Yandava C."/>
            <person name="Haas B."/>
            <person name="Nusbaum C."/>
            <person name="Birren B."/>
        </authorList>
    </citation>
    <scope>NUCLEOTIDE SEQUENCE</scope>
    <source>
        <strain evidence="9">ATCC 64411</strain>
    </source>
</reference>
<dbReference type="PANTHER" id="PTHR13184:SF5">
    <property type="entry name" value="METHYLTRANSFERASE-LIKE PROTEIN 17, MITOCHONDRIAL"/>
    <property type="match status" value="1"/>
</dbReference>